<keyword evidence="1" id="KW-0472">Membrane</keyword>
<feature type="transmembrane region" description="Helical" evidence="1">
    <location>
        <begin position="161"/>
        <end position="180"/>
    </location>
</feature>
<dbReference type="RefSeq" id="WP_370716856.1">
    <property type="nucleotide sequence ID" value="NZ_JBGGTQ010000001.1"/>
</dbReference>
<feature type="transmembrane region" description="Helical" evidence="1">
    <location>
        <begin position="89"/>
        <end position="110"/>
    </location>
</feature>
<evidence type="ECO:0000313" key="3">
    <source>
        <dbReference type="Proteomes" id="UP001566476"/>
    </source>
</evidence>
<dbReference type="EMBL" id="JBGGTQ010000001">
    <property type="protein sequence ID" value="MEZ0490811.1"/>
    <property type="molecule type" value="Genomic_DNA"/>
</dbReference>
<feature type="transmembrane region" description="Helical" evidence="1">
    <location>
        <begin position="117"/>
        <end position="141"/>
    </location>
</feature>
<dbReference type="Proteomes" id="UP001566476">
    <property type="component" value="Unassembled WGS sequence"/>
</dbReference>
<proteinExistence type="predicted"/>
<protein>
    <submittedName>
        <fullName evidence="2">Uncharacterized protein</fullName>
    </submittedName>
</protein>
<comment type="caution">
    <text evidence="2">The sequence shown here is derived from an EMBL/GenBank/DDBJ whole genome shotgun (WGS) entry which is preliminary data.</text>
</comment>
<keyword evidence="3" id="KW-1185">Reference proteome</keyword>
<keyword evidence="1" id="KW-0812">Transmembrane</keyword>
<sequence>MPALPVPSARLAGGALVVAALPVAFLLAGAALALAFAAPDDEAVFSPGPGEATAATATATIVYLGDGGDWPQTGTDWGQVLSAVATSPALVTSCLGLAVLAALTVAGTAVPRGVRVAGVVTAALVVALAAVTAVVVASGALHGTGGTLVLTPAVAVRDAPATGSLVAETVFAALAGLALVRRRERA</sequence>
<reference evidence="2 3" key="1">
    <citation type="submission" date="2024-07" db="EMBL/GenBank/DDBJ databases">
        <authorList>
            <person name="Thanompreechachai J."/>
            <person name="Duangmal K."/>
        </authorList>
    </citation>
    <scope>NUCLEOTIDE SEQUENCE [LARGE SCALE GENOMIC DNA]</scope>
    <source>
        <strain evidence="2 3">TBRC 1896</strain>
    </source>
</reference>
<evidence type="ECO:0000313" key="2">
    <source>
        <dbReference type="EMBL" id="MEZ0490811.1"/>
    </source>
</evidence>
<organism evidence="2 3">
    <name type="scientific">Kineococcus mangrovi</name>
    <dbReference type="NCBI Taxonomy" id="1660183"/>
    <lineage>
        <taxon>Bacteria</taxon>
        <taxon>Bacillati</taxon>
        <taxon>Actinomycetota</taxon>
        <taxon>Actinomycetes</taxon>
        <taxon>Kineosporiales</taxon>
        <taxon>Kineosporiaceae</taxon>
        <taxon>Kineococcus</taxon>
    </lineage>
</organism>
<evidence type="ECO:0000256" key="1">
    <source>
        <dbReference type="SAM" id="Phobius"/>
    </source>
</evidence>
<keyword evidence="1" id="KW-1133">Transmembrane helix</keyword>
<name>A0ABV4I0L5_9ACTN</name>
<gene>
    <name evidence="2" type="ORF">AB2L28_00985</name>
</gene>
<accession>A0ABV4I0L5</accession>